<feature type="domain" description="Enoyl reductase (ER)" evidence="6">
    <location>
        <begin position="10"/>
        <end position="314"/>
    </location>
</feature>
<keyword evidence="5" id="KW-0694">RNA-binding</keyword>
<dbReference type="InterPro" id="IPR002364">
    <property type="entry name" value="Quin_OxRdtase/zeta-crystal_CS"/>
</dbReference>
<dbReference type="InterPro" id="IPR011032">
    <property type="entry name" value="GroES-like_sf"/>
</dbReference>
<comment type="caution">
    <text evidence="7">The sequence shown here is derived from an EMBL/GenBank/DDBJ whole genome shotgun (WGS) entry which is preliminary data.</text>
</comment>
<dbReference type="SMART" id="SM00829">
    <property type="entry name" value="PKS_ER"/>
    <property type="match status" value="1"/>
</dbReference>
<dbReference type="PANTHER" id="PTHR44154">
    <property type="entry name" value="QUINONE OXIDOREDUCTASE"/>
    <property type="match status" value="1"/>
</dbReference>
<dbReference type="PANTHER" id="PTHR44154:SF1">
    <property type="entry name" value="QUINONE OXIDOREDUCTASE"/>
    <property type="match status" value="1"/>
</dbReference>
<evidence type="ECO:0000259" key="6">
    <source>
        <dbReference type="SMART" id="SM00829"/>
    </source>
</evidence>
<dbReference type="CDD" id="cd05289">
    <property type="entry name" value="MDR_like_2"/>
    <property type="match status" value="1"/>
</dbReference>
<dbReference type="Gene3D" id="3.40.50.720">
    <property type="entry name" value="NAD(P)-binding Rossmann-like Domain"/>
    <property type="match status" value="1"/>
</dbReference>
<evidence type="ECO:0000313" key="8">
    <source>
        <dbReference type="Proteomes" id="UP000192277"/>
    </source>
</evidence>
<evidence type="ECO:0000256" key="1">
    <source>
        <dbReference type="ARBA" id="ARBA00004496"/>
    </source>
</evidence>
<dbReference type="Proteomes" id="UP000192277">
    <property type="component" value="Unassembled WGS sequence"/>
</dbReference>
<protein>
    <submittedName>
        <fullName evidence="7">Alcohol dehydrogenase</fullName>
    </submittedName>
</protein>
<comment type="subcellular location">
    <subcellularLocation>
        <location evidence="1">Cytoplasm</location>
    </subcellularLocation>
</comment>
<evidence type="ECO:0000313" key="7">
    <source>
        <dbReference type="EMBL" id="OQP39306.1"/>
    </source>
</evidence>
<sequence length="319" mass="34538">MKAIRIYEFGEPEVMKLEETARPKPASDEVLVKTYASGVNIVDCGIRRGGNDILRPYLKLPLTLGWDAAGIIEEVGAEVTSFQKGDKVYGIPNFPGDGSYAEYFVAKATSVAIKPQNLTFTEAAGIPLAGTTAWRGVVDYGKIQPGHKILIHGAAGGVGSLAIQIAKAKGAYVIGTASSHNLAFLKELGADEAIDYRSQPWEKILKDIDVIFDASPVRDNETRIKFVQVLRQGGILVCSQLDFPYAEDVKAALAAKQATGELVGFQTYDSLKEMATMIEEGKLKVTISKVFPLEQVAEAHMENEAGHVRGKLVLEIIKD</sequence>
<organism evidence="7 8">
    <name type="scientific">Niastella koreensis</name>
    <dbReference type="NCBI Taxonomy" id="354356"/>
    <lineage>
        <taxon>Bacteria</taxon>
        <taxon>Pseudomonadati</taxon>
        <taxon>Bacteroidota</taxon>
        <taxon>Chitinophagia</taxon>
        <taxon>Chitinophagales</taxon>
        <taxon>Chitinophagaceae</taxon>
        <taxon>Niastella</taxon>
    </lineage>
</organism>
<name>A0ABX3NMA9_9BACT</name>
<accession>A0ABX3NMA9</accession>
<proteinExistence type="predicted"/>
<dbReference type="InterPro" id="IPR020843">
    <property type="entry name" value="ER"/>
</dbReference>
<evidence type="ECO:0000256" key="4">
    <source>
        <dbReference type="ARBA" id="ARBA00022857"/>
    </source>
</evidence>
<evidence type="ECO:0000256" key="3">
    <source>
        <dbReference type="ARBA" id="ARBA00022490"/>
    </source>
</evidence>
<dbReference type="PROSITE" id="PS01162">
    <property type="entry name" value="QOR_ZETA_CRYSTAL"/>
    <property type="match status" value="1"/>
</dbReference>
<dbReference type="Gene3D" id="3.90.180.10">
    <property type="entry name" value="Medium-chain alcohol dehydrogenases, catalytic domain"/>
    <property type="match status" value="1"/>
</dbReference>
<dbReference type="Pfam" id="PF08240">
    <property type="entry name" value="ADH_N"/>
    <property type="match status" value="1"/>
</dbReference>
<dbReference type="InterPro" id="IPR036291">
    <property type="entry name" value="NAD(P)-bd_dom_sf"/>
</dbReference>
<keyword evidence="8" id="KW-1185">Reference proteome</keyword>
<keyword evidence="3" id="KW-0963">Cytoplasm</keyword>
<evidence type="ECO:0000256" key="2">
    <source>
        <dbReference type="ARBA" id="ARBA00011881"/>
    </source>
</evidence>
<dbReference type="SUPFAM" id="SSF50129">
    <property type="entry name" value="GroES-like"/>
    <property type="match status" value="1"/>
</dbReference>
<dbReference type="InterPro" id="IPR013154">
    <property type="entry name" value="ADH-like_N"/>
</dbReference>
<gene>
    <name evidence="7" type="ORF">A4D02_18475</name>
</gene>
<dbReference type="InterPro" id="IPR051603">
    <property type="entry name" value="Zinc-ADH_QOR/CCCR"/>
</dbReference>
<dbReference type="SUPFAM" id="SSF51735">
    <property type="entry name" value="NAD(P)-binding Rossmann-fold domains"/>
    <property type="match status" value="1"/>
</dbReference>
<dbReference type="EMBL" id="LWBO01000084">
    <property type="protein sequence ID" value="OQP39306.1"/>
    <property type="molecule type" value="Genomic_DNA"/>
</dbReference>
<dbReference type="Pfam" id="PF13602">
    <property type="entry name" value="ADH_zinc_N_2"/>
    <property type="match status" value="1"/>
</dbReference>
<reference evidence="7 8" key="1">
    <citation type="submission" date="2016-04" db="EMBL/GenBank/DDBJ databases">
        <authorList>
            <person name="Chen L."/>
            <person name="Zhuang W."/>
            <person name="Wang G."/>
        </authorList>
    </citation>
    <scope>NUCLEOTIDE SEQUENCE [LARGE SCALE GENOMIC DNA]</scope>
    <source>
        <strain evidence="8">GR20</strain>
    </source>
</reference>
<comment type="subunit">
    <text evidence="2">Homotetramer.</text>
</comment>
<keyword evidence="4" id="KW-0521">NADP</keyword>
<evidence type="ECO:0000256" key="5">
    <source>
        <dbReference type="ARBA" id="ARBA00022884"/>
    </source>
</evidence>